<feature type="region of interest" description="Disordered" evidence="1">
    <location>
        <begin position="134"/>
        <end position="269"/>
    </location>
</feature>
<dbReference type="RefSeq" id="WP_068305808.1">
    <property type="nucleotide sequence ID" value="NZ_FNAK01000002.1"/>
</dbReference>
<dbReference type="SUPFAM" id="SSF48452">
    <property type="entry name" value="TPR-like"/>
    <property type="match status" value="1"/>
</dbReference>
<dbReference type="InterPro" id="IPR011990">
    <property type="entry name" value="TPR-like_helical_dom_sf"/>
</dbReference>
<name>A0A1G6W0J9_9PROT</name>
<dbReference type="Proteomes" id="UP000183685">
    <property type="component" value="Unassembled WGS sequence"/>
</dbReference>
<dbReference type="Gene3D" id="1.25.40.10">
    <property type="entry name" value="Tetratricopeptide repeat domain"/>
    <property type="match status" value="1"/>
</dbReference>
<reference evidence="2 3" key="1">
    <citation type="submission" date="2016-10" db="EMBL/GenBank/DDBJ databases">
        <authorList>
            <person name="de Groot N.N."/>
        </authorList>
    </citation>
    <scope>NUCLEOTIDE SEQUENCE [LARGE SCALE GENOMIC DNA]</scope>
    <source>
        <strain evidence="2 3">CGMCC 1.9109</strain>
    </source>
</reference>
<organism evidence="2 3">
    <name type="scientific">Kordiimonas lacus</name>
    <dbReference type="NCBI Taxonomy" id="637679"/>
    <lineage>
        <taxon>Bacteria</taxon>
        <taxon>Pseudomonadati</taxon>
        <taxon>Pseudomonadota</taxon>
        <taxon>Alphaproteobacteria</taxon>
        <taxon>Kordiimonadales</taxon>
        <taxon>Kordiimonadaceae</taxon>
        <taxon>Kordiimonas</taxon>
    </lineage>
</organism>
<protein>
    <submittedName>
        <fullName evidence="2">Tetratricopeptide (TPR) repeat</fullName>
    </submittedName>
</protein>
<gene>
    <name evidence="2" type="ORF">SAMN04488071_0923</name>
</gene>
<accession>A0A1G6W0J9</accession>
<evidence type="ECO:0000313" key="3">
    <source>
        <dbReference type="Proteomes" id="UP000183685"/>
    </source>
</evidence>
<dbReference type="OrthoDB" id="7431909at2"/>
<evidence type="ECO:0000313" key="2">
    <source>
        <dbReference type="EMBL" id="SDD59233.1"/>
    </source>
</evidence>
<keyword evidence="3" id="KW-1185">Reference proteome</keyword>
<dbReference type="STRING" id="637679.GCA_001550055_02638"/>
<dbReference type="AlphaFoldDB" id="A0A1G6W0J9"/>
<feature type="compositionally biased region" description="Low complexity" evidence="1">
    <location>
        <begin position="144"/>
        <end position="162"/>
    </location>
</feature>
<proteinExistence type="predicted"/>
<evidence type="ECO:0000256" key="1">
    <source>
        <dbReference type="SAM" id="MobiDB-lite"/>
    </source>
</evidence>
<feature type="compositionally biased region" description="Polar residues" evidence="1">
    <location>
        <begin position="227"/>
        <end position="242"/>
    </location>
</feature>
<dbReference type="EMBL" id="FNAK01000002">
    <property type="protein sequence ID" value="SDD59233.1"/>
    <property type="molecule type" value="Genomic_DNA"/>
</dbReference>
<feature type="compositionally biased region" description="Low complexity" evidence="1">
    <location>
        <begin position="251"/>
        <end position="269"/>
    </location>
</feature>
<sequence>MTFSKWRYLSGVAAIAVVIAVLPAPPVLALQAVPVQGAQQATFARLAFAIPENVAYTVDHQGTQVTVTAESSISFDLSNINASQLRQVRNPRVAGSGGQTVVTFSVPSDANVRHFRSGQYLVVDVYSENIVEDGPQSQSQVPVPAESQPGSQAAQQSNGQAPAPQPDETAADGGAAQQPSDDAAEQGGTAGVDAVTPGTDTTGAAPQLGSDDGVTRDITGPTEDDVSTPNTDPVPSTNTNVTDVAPESQATTTPPTQGVTVTGVEPEGEPVPVSVSAIENGVKLRFQAPEGVAVAAFERGGFLWLVFDRQLGVQMSNLSANASLIGPRIRNIEVVPHRDALVMRLNIRTDQSTVVEKDRNDWLVSLKDTPAKPRFPLVPERRTEGAQGQQIHIPATDLGRKIEVEDPAVGDLLVVVPTLLEGRGLPQQYSYASSQVLETSQGIVVVPLSDFVTIERYAEGVTIRSAGNNILSASKLSRGTGIGDQVGGNFNRLIDFRAWRIGNDWEYRKNKSRLLYELSLRPANDRNEVRWKLARYFLAHGRGEEALGIMDRMLDEDPLLTENSEFLAVRGVANFKAGRLDEAAADLSARGLEAEQDAELWRSLVAEARGNYEQALEHYRRGKDVMGTYDDYDRAEIQLAVIRSSLALGNIEQAQRELDLLNGLSLTSEQISESVFQSARIAERQGQLDIALTQYEDLSDVPQRWIAARARYARIKYSLRMNDITPQQGIDQLERLRYAWRGNRFEIQLLDDLSELYFETQQYRLGLETLRQGISYFPELAAERQMISRSSAVFRKLFLDGDADTMTPISAISLYYDFRDLTPLGNDGDLMIRRLASRLVSVDLLDRAAELLEYQVRVRTEGAARAAIAARLAQIYILDEKPEQALQILRGTREPRLPQDIEATRRHVEARALIELERYEEAEVVLDGDRGANAEYLRADIYWGAKNWPRLASTVRRILGDGWRRKEPLNDKQRLNLIRLTIALTFTEDRAGLIETRRRYGLQMRDGDFANAFELLTNDQELSGGELGAIAKQIASVEKLQTFMREYRNDFSGR</sequence>